<organism evidence="5 6">
    <name type="scientific">Aquatica leii</name>
    <dbReference type="NCBI Taxonomy" id="1421715"/>
    <lineage>
        <taxon>Eukaryota</taxon>
        <taxon>Metazoa</taxon>
        <taxon>Ecdysozoa</taxon>
        <taxon>Arthropoda</taxon>
        <taxon>Hexapoda</taxon>
        <taxon>Insecta</taxon>
        <taxon>Pterygota</taxon>
        <taxon>Neoptera</taxon>
        <taxon>Endopterygota</taxon>
        <taxon>Coleoptera</taxon>
        <taxon>Polyphaga</taxon>
        <taxon>Elateriformia</taxon>
        <taxon>Elateroidea</taxon>
        <taxon>Lampyridae</taxon>
        <taxon>Luciolinae</taxon>
        <taxon>Aquatica</taxon>
    </lineage>
</organism>
<evidence type="ECO:0000259" key="4">
    <source>
        <dbReference type="PROSITE" id="PS51186"/>
    </source>
</evidence>
<evidence type="ECO:0000313" key="6">
    <source>
        <dbReference type="Proteomes" id="UP001353858"/>
    </source>
</evidence>
<dbReference type="EMBL" id="JARPUR010000003">
    <property type="protein sequence ID" value="KAK4880750.1"/>
    <property type="molecule type" value="Genomic_DNA"/>
</dbReference>
<evidence type="ECO:0000256" key="1">
    <source>
        <dbReference type="ARBA" id="ARBA00008694"/>
    </source>
</evidence>
<dbReference type="AlphaFoldDB" id="A0AAN7P4U9"/>
<dbReference type="Pfam" id="PF00583">
    <property type="entry name" value="Acetyltransf_1"/>
    <property type="match status" value="1"/>
</dbReference>
<keyword evidence="3" id="KW-0012">Acyltransferase</keyword>
<dbReference type="CDD" id="cd04301">
    <property type="entry name" value="NAT_SF"/>
    <property type="match status" value="1"/>
</dbReference>
<evidence type="ECO:0000256" key="3">
    <source>
        <dbReference type="ARBA" id="ARBA00023315"/>
    </source>
</evidence>
<keyword evidence="2" id="KW-0808">Transferase</keyword>
<comment type="caution">
    <text evidence="5">The sequence shown here is derived from an EMBL/GenBank/DDBJ whole genome shotgun (WGS) entry which is preliminary data.</text>
</comment>
<dbReference type="InterPro" id="IPR051016">
    <property type="entry name" value="Diverse_Substrate_AcTransf"/>
</dbReference>
<reference evidence="6" key="1">
    <citation type="submission" date="2023-01" db="EMBL/GenBank/DDBJ databases">
        <title>Key to firefly adult light organ development and bioluminescence: homeobox transcription factors regulate luciferase expression and transportation to peroxisome.</title>
        <authorList>
            <person name="Fu X."/>
        </authorList>
    </citation>
    <scope>NUCLEOTIDE SEQUENCE [LARGE SCALE GENOMIC DNA]</scope>
</reference>
<dbReference type="Proteomes" id="UP001353858">
    <property type="component" value="Unassembled WGS sequence"/>
</dbReference>
<sequence>MVLIQTPQLLNASCLIADGAIVGYAVYFISYSTWLGKSTFLEDLYVNPEFRNRGVGKKLFTAVAKQAQANQSKRLDLHCLSWNNAMNFYKNIGAKNLTECEKWNYLRIDGEDLNKL</sequence>
<dbReference type="InterPro" id="IPR016181">
    <property type="entry name" value="Acyl_CoA_acyltransferase"/>
</dbReference>
<keyword evidence="6" id="KW-1185">Reference proteome</keyword>
<dbReference type="PANTHER" id="PTHR10545:SF29">
    <property type="entry name" value="GH14572P-RELATED"/>
    <property type="match status" value="1"/>
</dbReference>
<gene>
    <name evidence="5" type="ORF">RN001_008896</name>
</gene>
<dbReference type="GO" id="GO:0008080">
    <property type="term" value="F:N-acetyltransferase activity"/>
    <property type="evidence" value="ECO:0007669"/>
    <property type="project" value="UniProtKB-ARBA"/>
</dbReference>
<dbReference type="InterPro" id="IPR000182">
    <property type="entry name" value="GNAT_dom"/>
</dbReference>
<accession>A0AAN7P4U9</accession>
<dbReference type="SUPFAM" id="SSF55729">
    <property type="entry name" value="Acyl-CoA N-acyltransferases (Nat)"/>
    <property type="match status" value="1"/>
</dbReference>
<dbReference type="FunFam" id="3.40.630.30:FF:000064">
    <property type="entry name" value="GNAT family acetyltransferase"/>
    <property type="match status" value="1"/>
</dbReference>
<dbReference type="PANTHER" id="PTHR10545">
    <property type="entry name" value="DIAMINE N-ACETYLTRANSFERASE"/>
    <property type="match status" value="1"/>
</dbReference>
<dbReference type="Gene3D" id="3.40.630.30">
    <property type="match status" value="1"/>
</dbReference>
<name>A0AAN7P4U9_9COLE</name>
<dbReference type="PROSITE" id="PS51186">
    <property type="entry name" value="GNAT"/>
    <property type="match status" value="1"/>
</dbReference>
<evidence type="ECO:0000256" key="2">
    <source>
        <dbReference type="ARBA" id="ARBA00022679"/>
    </source>
</evidence>
<evidence type="ECO:0000313" key="5">
    <source>
        <dbReference type="EMBL" id="KAK4880750.1"/>
    </source>
</evidence>
<proteinExistence type="inferred from homology"/>
<protein>
    <recommendedName>
        <fullName evidence="4">N-acetyltransferase domain-containing protein</fullName>
    </recommendedName>
</protein>
<comment type="similarity">
    <text evidence="1">Belongs to the acetyltransferase family.</text>
</comment>
<feature type="domain" description="N-acetyltransferase" evidence="4">
    <location>
        <begin position="1"/>
        <end position="111"/>
    </location>
</feature>